<keyword evidence="7 16" id="KW-1003">Cell membrane</keyword>
<evidence type="ECO:0000256" key="1">
    <source>
        <dbReference type="ARBA" id="ARBA00001959"/>
    </source>
</evidence>
<evidence type="ECO:0000256" key="17">
    <source>
        <dbReference type="RuleBase" id="RU004278"/>
    </source>
</evidence>
<keyword evidence="8 16" id="KW-0812">Transmembrane</keyword>
<keyword evidence="13 16" id="KW-0472">Membrane</keyword>
<evidence type="ECO:0000313" key="18">
    <source>
        <dbReference type="EMBL" id="MFB9133842.1"/>
    </source>
</evidence>
<keyword evidence="11 16" id="KW-0915">Sodium</keyword>
<keyword evidence="6 16" id="KW-0813">Transport</keyword>
<evidence type="ECO:0000256" key="15">
    <source>
        <dbReference type="ARBA" id="ARBA00048176"/>
    </source>
</evidence>
<comment type="subcellular location">
    <subcellularLocation>
        <location evidence="3 16 17">Cell membrane</location>
        <topology evidence="3 16 17">Single-pass membrane protein</topology>
    </subcellularLocation>
</comment>
<accession>A0ABV5HJB8</accession>
<comment type="subunit">
    <text evidence="5 16">Heterotrimer of an alpha, a beta and a gamma subunit.</text>
</comment>
<protein>
    <recommendedName>
        <fullName evidence="16">Probable oxaloacetate decarboxylase gamma chain</fullName>
        <ecNumber evidence="16">7.2.4.2</ecNumber>
    </recommendedName>
</protein>
<evidence type="ECO:0000313" key="19">
    <source>
        <dbReference type="Proteomes" id="UP001589645"/>
    </source>
</evidence>
<comment type="similarity">
    <text evidence="4 16 17">Belongs to the OadG family.</text>
</comment>
<keyword evidence="9 16" id="KW-1278">Translocase</keyword>
<evidence type="ECO:0000256" key="5">
    <source>
        <dbReference type="ARBA" id="ARBA00011869"/>
    </source>
</evidence>
<evidence type="ECO:0000256" key="2">
    <source>
        <dbReference type="ARBA" id="ARBA00003002"/>
    </source>
</evidence>
<comment type="function">
    <text evidence="2 16 17">Catalyzes the decarboxylation of oxaloacetate coupled to Na(+) translocation.</text>
</comment>
<comment type="catalytic activity">
    <reaction evidence="15 16 17">
        <text>oxaloacetate + 2 Na(+)(in) + H(+) = pyruvate + 2 Na(+)(out) + CO2</text>
        <dbReference type="Rhea" id="RHEA:57724"/>
        <dbReference type="ChEBI" id="CHEBI:15361"/>
        <dbReference type="ChEBI" id="CHEBI:15378"/>
        <dbReference type="ChEBI" id="CHEBI:16452"/>
        <dbReference type="ChEBI" id="CHEBI:16526"/>
        <dbReference type="ChEBI" id="CHEBI:29101"/>
        <dbReference type="EC" id="7.2.4.2"/>
    </reaction>
</comment>
<feature type="transmembrane region" description="Helical" evidence="16 17">
    <location>
        <begin position="12"/>
        <end position="34"/>
    </location>
</feature>
<dbReference type="RefSeq" id="WP_390189447.1">
    <property type="nucleotide sequence ID" value="NZ_JBHMEP010000001.1"/>
</dbReference>
<dbReference type="InterPro" id="IPR005899">
    <property type="entry name" value="Na_pump_deCOase"/>
</dbReference>
<sequence length="84" mass="9176">MQSNLFSEGLNLMTLGMGFVFIFLVFLVFAVTAMSNLIARWFPHVEPTSATSTATPPTSAQQDNQLVAVLAAAVHHKRIQQNSL</sequence>
<organism evidence="18 19">
    <name type="scientific">Vibrio olivae</name>
    <dbReference type="NCBI Taxonomy" id="1243002"/>
    <lineage>
        <taxon>Bacteria</taxon>
        <taxon>Pseudomonadati</taxon>
        <taxon>Pseudomonadota</taxon>
        <taxon>Gammaproteobacteria</taxon>
        <taxon>Vibrionales</taxon>
        <taxon>Vibrionaceae</taxon>
        <taxon>Vibrio</taxon>
    </lineage>
</organism>
<evidence type="ECO:0000256" key="13">
    <source>
        <dbReference type="ARBA" id="ARBA00023136"/>
    </source>
</evidence>
<keyword evidence="14 16" id="KW-0739">Sodium transport</keyword>
<evidence type="ECO:0000256" key="14">
    <source>
        <dbReference type="ARBA" id="ARBA00023201"/>
    </source>
</evidence>
<dbReference type="EC" id="7.2.4.2" evidence="16"/>
<reference evidence="18 19" key="1">
    <citation type="submission" date="2024-09" db="EMBL/GenBank/DDBJ databases">
        <authorList>
            <person name="Sun Q."/>
            <person name="Mori K."/>
        </authorList>
    </citation>
    <scope>NUCLEOTIDE SEQUENCE [LARGE SCALE GENOMIC DNA]</scope>
    <source>
        <strain evidence="18 19">CECT 8064</strain>
    </source>
</reference>
<dbReference type="InterPro" id="IPR023424">
    <property type="entry name" value="OadG"/>
</dbReference>
<dbReference type="NCBIfam" id="TIGR01195">
    <property type="entry name" value="oadG_fam"/>
    <property type="match status" value="1"/>
</dbReference>
<evidence type="ECO:0000256" key="10">
    <source>
        <dbReference type="ARBA" id="ARBA00022989"/>
    </source>
</evidence>
<keyword evidence="10 16" id="KW-1133">Transmembrane helix</keyword>
<dbReference type="Pfam" id="PF04277">
    <property type="entry name" value="OAD_gamma"/>
    <property type="match status" value="1"/>
</dbReference>
<gene>
    <name evidence="16" type="primary">oadG</name>
    <name evidence="18" type="ORF">ACFFUV_02530</name>
</gene>
<dbReference type="EMBL" id="JBHMEP010000001">
    <property type="protein sequence ID" value="MFB9133842.1"/>
    <property type="molecule type" value="Genomic_DNA"/>
</dbReference>
<evidence type="ECO:0000256" key="12">
    <source>
        <dbReference type="ARBA" id="ARBA00023065"/>
    </source>
</evidence>
<evidence type="ECO:0000256" key="8">
    <source>
        <dbReference type="ARBA" id="ARBA00022692"/>
    </source>
</evidence>
<evidence type="ECO:0000256" key="7">
    <source>
        <dbReference type="ARBA" id="ARBA00022475"/>
    </source>
</evidence>
<dbReference type="HAMAP" id="MF_00404">
    <property type="entry name" value="OadG"/>
    <property type="match status" value="1"/>
</dbReference>
<evidence type="ECO:0000256" key="4">
    <source>
        <dbReference type="ARBA" id="ARBA00005844"/>
    </source>
</evidence>
<comment type="cofactor">
    <cofactor evidence="1 16 17">
        <name>Na(+)</name>
        <dbReference type="ChEBI" id="CHEBI:29101"/>
    </cofactor>
</comment>
<comment type="caution">
    <text evidence="18">The sequence shown here is derived from an EMBL/GenBank/DDBJ whole genome shotgun (WGS) entry which is preliminary data.</text>
</comment>
<evidence type="ECO:0000256" key="3">
    <source>
        <dbReference type="ARBA" id="ARBA00004162"/>
    </source>
</evidence>
<keyword evidence="12 16" id="KW-0406">Ion transport</keyword>
<keyword evidence="19" id="KW-1185">Reference proteome</keyword>
<evidence type="ECO:0000256" key="9">
    <source>
        <dbReference type="ARBA" id="ARBA00022967"/>
    </source>
</evidence>
<name>A0ABV5HJB8_9VIBR</name>
<evidence type="ECO:0000256" key="11">
    <source>
        <dbReference type="ARBA" id="ARBA00023053"/>
    </source>
</evidence>
<dbReference type="Proteomes" id="UP001589645">
    <property type="component" value="Unassembled WGS sequence"/>
</dbReference>
<proteinExistence type="inferred from homology"/>
<evidence type="ECO:0000256" key="16">
    <source>
        <dbReference type="HAMAP-Rule" id="MF_00404"/>
    </source>
</evidence>
<evidence type="ECO:0000256" key="6">
    <source>
        <dbReference type="ARBA" id="ARBA00022448"/>
    </source>
</evidence>